<evidence type="ECO:0000313" key="3">
    <source>
        <dbReference type="Proteomes" id="UP001341840"/>
    </source>
</evidence>
<proteinExistence type="predicted"/>
<dbReference type="EMBL" id="JASCZI010094368">
    <property type="protein sequence ID" value="MED6153745.1"/>
    <property type="molecule type" value="Genomic_DNA"/>
</dbReference>
<keyword evidence="3" id="KW-1185">Reference proteome</keyword>
<sequence>MSNTLDRSTPSTENWAANSDQPSQPSQPPQPTQEPPQTQAQEPPSETAATNEGAVTGSTGKLTSD</sequence>
<feature type="compositionally biased region" description="Polar residues" evidence="1">
    <location>
        <begin position="1"/>
        <end position="20"/>
    </location>
</feature>
<accession>A0ABU6TZ86</accession>
<feature type="compositionally biased region" description="Polar residues" evidence="1">
    <location>
        <begin position="56"/>
        <end position="65"/>
    </location>
</feature>
<reference evidence="2 3" key="1">
    <citation type="journal article" date="2023" name="Plants (Basel)">
        <title>Bridging the Gap: Combining Genomics and Transcriptomics Approaches to Understand Stylosanthes scabra, an Orphan Legume from the Brazilian Caatinga.</title>
        <authorList>
            <person name="Ferreira-Neto J.R.C."/>
            <person name="da Silva M.D."/>
            <person name="Binneck E."/>
            <person name="de Melo N.F."/>
            <person name="da Silva R.H."/>
            <person name="de Melo A.L.T.M."/>
            <person name="Pandolfi V."/>
            <person name="Bustamante F.O."/>
            <person name="Brasileiro-Vidal A.C."/>
            <person name="Benko-Iseppon A.M."/>
        </authorList>
    </citation>
    <scope>NUCLEOTIDE SEQUENCE [LARGE SCALE GENOMIC DNA]</scope>
    <source>
        <tissue evidence="2">Leaves</tissue>
    </source>
</reference>
<gene>
    <name evidence="2" type="ORF">PIB30_104992</name>
</gene>
<organism evidence="2 3">
    <name type="scientific">Stylosanthes scabra</name>
    <dbReference type="NCBI Taxonomy" id="79078"/>
    <lineage>
        <taxon>Eukaryota</taxon>
        <taxon>Viridiplantae</taxon>
        <taxon>Streptophyta</taxon>
        <taxon>Embryophyta</taxon>
        <taxon>Tracheophyta</taxon>
        <taxon>Spermatophyta</taxon>
        <taxon>Magnoliopsida</taxon>
        <taxon>eudicotyledons</taxon>
        <taxon>Gunneridae</taxon>
        <taxon>Pentapetalae</taxon>
        <taxon>rosids</taxon>
        <taxon>fabids</taxon>
        <taxon>Fabales</taxon>
        <taxon>Fabaceae</taxon>
        <taxon>Papilionoideae</taxon>
        <taxon>50 kb inversion clade</taxon>
        <taxon>dalbergioids sensu lato</taxon>
        <taxon>Dalbergieae</taxon>
        <taxon>Pterocarpus clade</taxon>
        <taxon>Stylosanthes</taxon>
    </lineage>
</organism>
<comment type="caution">
    <text evidence="2">The sequence shown here is derived from an EMBL/GenBank/DDBJ whole genome shotgun (WGS) entry which is preliminary data.</text>
</comment>
<name>A0ABU6TZ86_9FABA</name>
<feature type="non-terminal residue" evidence="2">
    <location>
        <position position="65"/>
    </location>
</feature>
<protein>
    <submittedName>
        <fullName evidence="2">Uncharacterized protein</fullName>
    </submittedName>
</protein>
<dbReference type="Proteomes" id="UP001341840">
    <property type="component" value="Unassembled WGS sequence"/>
</dbReference>
<evidence type="ECO:0000256" key="1">
    <source>
        <dbReference type="SAM" id="MobiDB-lite"/>
    </source>
</evidence>
<feature type="region of interest" description="Disordered" evidence="1">
    <location>
        <begin position="1"/>
        <end position="65"/>
    </location>
</feature>
<feature type="compositionally biased region" description="Low complexity" evidence="1">
    <location>
        <begin position="35"/>
        <end position="47"/>
    </location>
</feature>
<evidence type="ECO:0000313" key="2">
    <source>
        <dbReference type="EMBL" id="MED6153745.1"/>
    </source>
</evidence>
<feature type="compositionally biased region" description="Pro residues" evidence="1">
    <location>
        <begin position="25"/>
        <end position="34"/>
    </location>
</feature>